<feature type="non-terminal residue" evidence="1">
    <location>
        <position position="1"/>
    </location>
</feature>
<name>A0A0F9CGA2_9ZZZZ</name>
<proteinExistence type="predicted"/>
<sequence length="42" mass="4421">IADVVATVLADTPITEPDTLEAVQATDQLARQCAIAVIQQEV</sequence>
<gene>
    <name evidence="1" type="ORF">LCGC14_2669800</name>
</gene>
<accession>A0A0F9CGA2</accession>
<comment type="caution">
    <text evidence="1">The sequence shown here is derived from an EMBL/GenBank/DDBJ whole genome shotgun (WGS) entry which is preliminary data.</text>
</comment>
<protein>
    <recommendedName>
        <fullName evidence="2">1-deoxy-D-xylulose-5-phosphate reductoisomerase</fullName>
    </recommendedName>
</protein>
<dbReference type="SUPFAM" id="SSF69055">
    <property type="entry name" value="1-deoxy-D-xylulose-5-phosphate reductoisomerase, C-terminal domain"/>
    <property type="match status" value="1"/>
</dbReference>
<reference evidence="1" key="1">
    <citation type="journal article" date="2015" name="Nature">
        <title>Complex archaea that bridge the gap between prokaryotes and eukaryotes.</title>
        <authorList>
            <person name="Spang A."/>
            <person name="Saw J.H."/>
            <person name="Jorgensen S.L."/>
            <person name="Zaremba-Niedzwiedzka K."/>
            <person name="Martijn J."/>
            <person name="Lind A.E."/>
            <person name="van Eijk R."/>
            <person name="Schleper C."/>
            <person name="Guy L."/>
            <person name="Ettema T.J."/>
        </authorList>
    </citation>
    <scope>NUCLEOTIDE SEQUENCE</scope>
</reference>
<dbReference type="EMBL" id="LAZR01046782">
    <property type="protein sequence ID" value="KKK95736.1"/>
    <property type="molecule type" value="Genomic_DNA"/>
</dbReference>
<evidence type="ECO:0000313" key="1">
    <source>
        <dbReference type="EMBL" id="KKK95736.1"/>
    </source>
</evidence>
<dbReference type="InterPro" id="IPR036169">
    <property type="entry name" value="DXPR_C_sf"/>
</dbReference>
<dbReference type="AlphaFoldDB" id="A0A0F9CGA2"/>
<organism evidence="1">
    <name type="scientific">marine sediment metagenome</name>
    <dbReference type="NCBI Taxonomy" id="412755"/>
    <lineage>
        <taxon>unclassified sequences</taxon>
        <taxon>metagenomes</taxon>
        <taxon>ecological metagenomes</taxon>
    </lineage>
</organism>
<evidence type="ECO:0008006" key="2">
    <source>
        <dbReference type="Google" id="ProtNLM"/>
    </source>
</evidence>